<dbReference type="GO" id="GO:0006355">
    <property type="term" value="P:regulation of DNA-templated transcription"/>
    <property type="evidence" value="ECO:0007669"/>
    <property type="project" value="InterPro"/>
</dbReference>
<dbReference type="SMART" id="SM00421">
    <property type="entry name" value="HTH_LUXR"/>
    <property type="match status" value="1"/>
</dbReference>
<name>A0A395GBV0_9STAP</name>
<evidence type="ECO:0000259" key="7">
    <source>
        <dbReference type="PROSITE" id="PS50043"/>
    </source>
</evidence>
<evidence type="ECO:0000256" key="6">
    <source>
        <dbReference type="PROSITE-ProRule" id="PRU00169"/>
    </source>
</evidence>
<dbReference type="Proteomes" id="UP000229523">
    <property type="component" value="Unassembled WGS sequence"/>
</dbReference>
<keyword evidence="5" id="KW-0804">Transcription</keyword>
<dbReference type="PROSITE" id="PS50043">
    <property type="entry name" value="HTH_LUXR_2"/>
    <property type="match status" value="1"/>
</dbReference>
<accession>A0A395GBV0</accession>
<dbReference type="Pfam" id="PF00196">
    <property type="entry name" value="GerE"/>
    <property type="match status" value="1"/>
</dbReference>
<dbReference type="InterPro" id="IPR016032">
    <property type="entry name" value="Sig_transdc_resp-reg_C-effctor"/>
</dbReference>
<dbReference type="SMART" id="SM00448">
    <property type="entry name" value="REC"/>
    <property type="match status" value="1"/>
</dbReference>
<dbReference type="InterPro" id="IPR036388">
    <property type="entry name" value="WH-like_DNA-bd_sf"/>
</dbReference>
<comment type="caution">
    <text evidence="9">The sequence shown here is derived from an EMBL/GenBank/DDBJ whole genome shotgun (WGS) entry which is preliminary data.</text>
</comment>
<dbReference type="InterPro" id="IPR000792">
    <property type="entry name" value="Tscrpt_reg_LuxR_C"/>
</dbReference>
<evidence type="ECO:0000256" key="4">
    <source>
        <dbReference type="ARBA" id="ARBA00023125"/>
    </source>
</evidence>
<keyword evidence="4 9" id="KW-0238">DNA-binding</keyword>
<dbReference type="PRINTS" id="PR00038">
    <property type="entry name" value="HTHLUXR"/>
</dbReference>
<evidence type="ECO:0000256" key="1">
    <source>
        <dbReference type="ARBA" id="ARBA00022553"/>
    </source>
</evidence>
<dbReference type="InterPro" id="IPR039420">
    <property type="entry name" value="WalR-like"/>
</dbReference>
<keyword evidence="3" id="KW-0805">Transcription regulation</keyword>
<organism evidence="9 10">
    <name type="scientific">Macrococcoides goetzii</name>
    <dbReference type="NCBI Taxonomy" id="1891097"/>
    <lineage>
        <taxon>Bacteria</taxon>
        <taxon>Bacillati</taxon>
        <taxon>Bacillota</taxon>
        <taxon>Bacilli</taxon>
        <taxon>Bacillales</taxon>
        <taxon>Staphylococcaceae</taxon>
        <taxon>Macrococcoides</taxon>
    </lineage>
</organism>
<evidence type="ECO:0000256" key="5">
    <source>
        <dbReference type="ARBA" id="ARBA00023163"/>
    </source>
</evidence>
<dbReference type="SUPFAM" id="SSF46894">
    <property type="entry name" value="C-terminal effector domain of the bipartite response regulators"/>
    <property type="match status" value="1"/>
</dbReference>
<keyword evidence="10" id="KW-1185">Reference proteome</keyword>
<reference evidence="9 10" key="1">
    <citation type="journal article" date="2018" name="Front. Microbiol.">
        <title>Description and Comparative Genomics of Macrococcus caseolyticus subsp. hominis subsp. nov., Macrococcus goetzii sp. nov., Macrococcus epidermidis sp. nov., and Macrococcus bohemicus sp. nov., Novel Macrococci From Human Clinical Material With Virulence Potential and Suspected Uptake of Foreign DNA by Natural Transformation.</title>
        <authorList>
            <person name="Maslanova I."/>
            <person name="Wertheimer Z."/>
            <person name="Sedlacek I."/>
            <person name="Svec P."/>
            <person name="Indrakova A."/>
            <person name="Kovarovic V."/>
            <person name="Schumann P."/>
            <person name="Sproer C."/>
            <person name="Kralova S."/>
            <person name="Sedo O."/>
            <person name="Kristofova L."/>
            <person name="Vrbovska V."/>
            <person name="Fuzik T."/>
            <person name="Petras P."/>
            <person name="Zdrahal Z."/>
            <person name="Ruzickova V."/>
            <person name="Doskar J."/>
            <person name="Pantucek R."/>
        </authorList>
    </citation>
    <scope>NUCLEOTIDE SEQUENCE [LARGE SCALE GENOMIC DNA]</scope>
    <source>
        <strain evidence="9 10">CCM 4927</strain>
    </source>
</reference>
<dbReference type="PANTHER" id="PTHR43214">
    <property type="entry name" value="TWO-COMPONENT RESPONSE REGULATOR"/>
    <property type="match status" value="1"/>
</dbReference>
<evidence type="ECO:0000313" key="10">
    <source>
        <dbReference type="Proteomes" id="UP000229523"/>
    </source>
</evidence>
<dbReference type="Gene3D" id="1.10.10.10">
    <property type="entry name" value="Winged helix-like DNA-binding domain superfamily/Winged helix DNA-binding domain"/>
    <property type="match status" value="1"/>
</dbReference>
<keyword evidence="2" id="KW-0902">Two-component regulatory system</keyword>
<dbReference type="EMBL" id="MJBI02000002">
    <property type="protein sequence ID" value="RAI81442.1"/>
    <property type="molecule type" value="Genomic_DNA"/>
</dbReference>
<dbReference type="GO" id="GO:0003677">
    <property type="term" value="F:DNA binding"/>
    <property type="evidence" value="ECO:0007669"/>
    <property type="project" value="UniProtKB-KW"/>
</dbReference>
<protein>
    <submittedName>
        <fullName evidence="9">DNA-binding response regulator</fullName>
    </submittedName>
</protein>
<evidence type="ECO:0000256" key="2">
    <source>
        <dbReference type="ARBA" id="ARBA00023012"/>
    </source>
</evidence>
<evidence type="ECO:0000256" key="3">
    <source>
        <dbReference type="ARBA" id="ARBA00023015"/>
    </source>
</evidence>
<dbReference type="CDD" id="cd06170">
    <property type="entry name" value="LuxR_C_like"/>
    <property type="match status" value="1"/>
</dbReference>
<dbReference type="AlphaFoldDB" id="A0A395GBV0"/>
<evidence type="ECO:0000313" key="9">
    <source>
        <dbReference type="EMBL" id="RAI81442.1"/>
    </source>
</evidence>
<proteinExistence type="predicted"/>
<gene>
    <name evidence="9" type="ORF">BFS35_007685</name>
</gene>
<dbReference type="InterPro" id="IPR001789">
    <property type="entry name" value="Sig_transdc_resp-reg_receiver"/>
</dbReference>
<dbReference type="InterPro" id="IPR011006">
    <property type="entry name" value="CheY-like_superfamily"/>
</dbReference>
<feature type="domain" description="HTH luxR-type" evidence="7">
    <location>
        <begin position="131"/>
        <end position="196"/>
    </location>
</feature>
<dbReference type="RefSeq" id="WP_099578775.1">
    <property type="nucleotide sequence ID" value="NZ_MJBI02000002.1"/>
</dbReference>
<feature type="modified residue" description="4-aspartylphosphate" evidence="6">
    <location>
        <position position="53"/>
    </location>
</feature>
<dbReference type="SUPFAM" id="SSF52172">
    <property type="entry name" value="CheY-like"/>
    <property type="match status" value="1"/>
</dbReference>
<dbReference type="Gene3D" id="3.40.50.2300">
    <property type="match status" value="1"/>
</dbReference>
<dbReference type="Pfam" id="PF00072">
    <property type="entry name" value="Response_reg"/>
    <property type="match status" value="1"/>
</dbReference>
<dbReference type="PANTHER" id="PTHR43214:SF42">
    <property type="entry name" value="TRANSCRIPTIONAL REGULATORY PROTEIN DESR"/>
    <property type="match status" value="1"/>
</dbReference>
<dbReference type="GO" id="GO:0000160">
    <property type="term" value="P:phosphorelay signal transduction system"/>
    <property type="evidence" value="ECO:0007669"/>
    <property type="project" value="UniProtKB-KW"/>
</dbReference>
<evidence type="ECO:0000259" key="8">
    <source>
        <dbReference type="PROSITE" id="PS50110"/>
    </source>
</evidence>
<feature type="domain" description="Response regulatory" evidence="8">
    <location>
        <begin position="3"/>
        <end position="118"/>
    </location>
</feature>
<dbReference type="PROSITE" id="PS50110">
    <property type="entry name" value="RESPONSE_REGULATORY"/>
    <property type="match status" value="1"/>
</dbReference>
<sequence>MMKLLHAEDQSMLREAMKKLLLISGTFDEIVSVSNGAEAIDAIDETFDIALLDIEMPGQSGLEVLAYIREQALDVKVIIVTTFKRPGYFERAVNLDVDAYVLKERSVDELTKTIHSVMQGRKEYSPELLPLMLTKNPLTDKEEDILKLIGEGLTSKEISQKLFLSDGTVRNYTSIILEKLGADNRVLAWKMAKELGFID</sequence>
<keyword evidence="1 6" id="KW-0597">Phosphoprotein</keyword>